<dbReference type="KEGG" id="ptkz:JDV02_002636"/>
<evidence type="ECO:0000313" key="3">
    <source>
        <dbReference type="Proteomes" id="UP000829364"/>
    </source>
</evidence>
<feature type="compositionally biased region" description="Pro residues" evidence="1">
    <location>
        <begin position="239"/>
        <end position="248"/>
    </location>
</feature>
<dbReference type="RefSeq" id="XP_047839653.1">
    <property type="nucleotide sequence ID" value="XM_047983681.1"/>
</dbReference>
<gene>
    <name evidence="2" type="ORF">JDV02_002636</name>
</gene>
<feature type="compositionally biased region" description="Gly residues" evidence="1">
    <location>
        <begin position="86"/>
        <end position="97"/>
    </location>
</feature>
<proteinExistence type="predicted"/>
<feature type="region of interest" description="Disordered" evidence="1">
    <location>
        <begin position="417"/>
        <end position="553"/>
    </location>
</feature>
<evidence type="ECO:0000256" key="1">
    <source>
        <dbReference type="SAM" id="MobiDB-lite"/>
    </source>
</evidence>
<feature type="compositionally biased region" description="Low complexity" evidence="1">
    <location>
        <begin position="471"/>
        <end position="489"/>
    </location>
</feature>
<organism evidence="2 3">
    <name type="scientific">Purpureocillium takamizusanense</name>
    <dbReference type="NCBI Taxonomy" id="2060973"/>
    <lineage>
        <taxon>Eukaryota</taxon>
        <taxon>Fungi</taxon>
        <taxon>Dikarya</taxon>
        <taxon>Ascomycota</taxon>
        <taxon>Pezizomycotina</taxon>
        <taxon>Sordariomycetes</taxon>
        <taxon>Hypocreomycetidae</taxon>
        <taxon>Hypocreales</taxon>
        <taxon>Ophiocordycipitaceae</taxon>
        <taxon>Purpureocillium</taxon>
    </lineage>
</organism>
<evidence type="ECO:0000313" key="2">
    <source>
        <dbReference type="EMBL" id="UNI16172.1"/>
    </source>
</evidence>
<feature type="compositionally biased region" description="Low complexity" evidence="1">
    <location>
        <begin position="190"/>
        <end position="220"/>
    </location>
</feature>
<accession>A0A9Q8V8V5</accession>
<feature type="region of interest" description="Disordered" evidence="1">
    <location>
        <begin position="190"/>
        <end position="248"/>
    </location>
</feature>
<dbReference type="AlphaFoldDB" id="A0A9Q8V8V5"/>
<sequence>MYSPWYNQPSRPGYMLASPMATAAVPTPPPPLAASAPQALHPYPMHVALAQQQPPAARRTSGYLAQPARQTGWLFEQPLGTTPGSYGTGGGGGGGGIVQGQNTMLVYQQQQNQQQYQQPLLTLQSPPAAVYISAPAATLPVPPPSFLVPPPTVVAAAPPPPAVVYVVCPPTAVQNQQQMPPTMQAVPSVAPAVAGAQEGQSATMTASTTATTPTTAASPATAPPPPLHSTATAPHERPPPPAPPPLPSPSSPLIIIRVVFFGQGGGAATQSPRLWVRVADAAYASVPTGAQLRAEAVRLAVWASLPDRCAETENKNVDTKRATLYVMREGPECALRIVADGGVVVPAAGVEAVVPLKVSDDESPPVEEASLQEALGSVLLQKQHQQQHQQQNECEEGPRRHVFLAVDVDDMWMGPAGGEALIPPAGGSASEPSAKLDVLPPTASLPPSPLPALTTTVTEGGDNTETEPEETAPATAATSAGVVVVTTEGQRAPTSSQPLSPIQEEEAHQALDETELGPETDENVLLEPAGEVEAREEAPTAAAAAQDGNGGGE</sequence>
<dbReference type="EMBL" id="CP086355">
    <property type="protein sequence ID" value="UNI16172.1"/>
    <property type="molecule type" value="Genomic_DNA"/>
</dbReference>
<keyword evidence="3" id="KW-1185">Reference proteome</keyword>
<feature type="compositionally biased region" description="Acidic residues" evidence="1">
    <location>
        <begin position="512"/>
        <end position="524"/>
    </location>
</feature>
<feature type="region of interest" description="Disordered" evidence="1">
    <location>
        <begin position="75"/>
        <end position="97"/>
    </location>
</feature>
<dbReference type="Proteomes" id="UP000829364">
    <property type="component" value="Chromosome 2"/>
</dbReference>
<dbReference type="GeneID" id="72064597"/>
<name>A0A9Q8V8V5_9HYPO</name>
<dbReference type="OrthoDB" id="4928258at2759"/>
<protein>
    <submittedName>
        <fullName evidence="2">Uncharacterized protein</fullName>
    </submittedName>
</protein>
<reference evidence="2" key="1">
    <citation type="submission" date="2021-11" db="EMBL/GenBank/DDBJ databases">
        <title>Purpureocillium_takamizusanense_genome.</title>
        <authorList>
            <person name="Nguyen N.-H."/>
        </authorList>
    </citation>
    <scope>NUCLEOTIDE SEQUENCE</scope>
    <source>
        <strain evidence="2">PT3</strain>
    </source>
</reference>